<sequence>MENSASDLAQRLSCEAETVCRHYLSNGRKQGRYWIVGDVENAPGRSLYVRLTGPSSGKGAAGKWTDAATGEHGDLLDLIAANLRIDTLGETLDEARRFLSLPRPEPPKPAPLAKAPSGSPEAARRLWAMGKPIAGTLAERYLAGRGIVGVRTVSALRFHPNCYYWREDTADVGKPETWPALLAKVTDADGKLTGLHRTWLDPETANKAPLDPNRKAMGHLLGHGVRIGAPARIFAAGEGLETMLSLRMALPRLPVIAALSANHLPALLLPNGTDRLYIAADADEAGRIATEALAERTHEKGIETVPLRFRRGDANEDLRAFGLQKLRAHLRGQLAPDDAATLLPPSAA</sequence>
<dbReference type="AlphaFoldDB" id="A0A3M0BWK0"/>
<evidence type="ECO:0000259" key="1">
    <source>
        <dbReference type="Pfam" id="PF13362"/>
    </source>
</evidence>
<dbReference type="InParanoid" id="A0A3M0BWK0"/>
<dbReference type="EMBL" id="REFR01000015">
    <property type="protein sequence ID" value="RMB01964.1"/>
    <property type="molecule type" value="Genomic_DNA"/>
</dbReference>
<gene>
    <name evidence="3" type="ORF">BXY39_3474</name>
</gene>
<dbReference type="Pfam" id="PF23639">
    <property type="entry name" value="DUF7146"/>
    <property type="match status" value="1"/>
</dbReference>
<dbReference type="RefSeq" id="WP_121940104.1">
    <property type="nucleotide sequence ID" value="NZ_REFR01000015.1"/>
</dbReference>
<reference evidence="3 4" key="1">
    <citation type="submission" date="2018-10" db="EMBL/GenBank/DDBJ databases">
        <title>Genomic Encyclopedia of Archaeal and Bacterial Type Strains, Phase II (KMG-II): from individual species to whole genera.</title>
        <authorList>
            <person name="Goeker M."/>
        </authorList>
    </citation>
    <scope>NUCLEOTIDE SEQUENCE [LARGE SCALE GENOMIC DNA]</scope>
    <source>
        <strain evidence="3 4">DSM 25217</strain>
    </source>
</reference>
<evidence type="ECO:0000313" key="3">
    <source>
        <dbReference type="EMBL" id="RMB01964.1"/>
    </source>
</evidence>
<feature type="domain" description="Toprim" evidence="1">
    <location>
        <begin position="236"/>
        <end position="322"/>
    </location>
</feature>
<dbReference type="CDD" id="cd01029">
    <property type="entry name" value="TOPRIM_primases"/>
    <property type="match status" value="1"/>
</dbReference>
<dbReference type="InterPro" id="IPR055570">
    <property type="entry name" value="DUF7146"/>
</dbReference>
<protein>
    <submittedName>
        <fullName evidence="3">Toprim domain-containing protein</fullName>
    </submittedName>
</protein>
<keyword evidence="4" id="KW-1185">Reference proteome</keyword>
<dbReference type="Pfam" id="PF13362">
    <property type="entry name" value="Toprim_3"/>
    <property type="match status" value="1"/>
</dbReference>
<dbReference type="Gene3D" id="3.40.1360.10">
    <property type="match status" value="1"/>
</dbReference>
<name>A0A3M0BWK0_9PROT</name>
<dbReference type="InterPro" id="IPR006171">
    <property type="entry name" value="TOPRIM_dom"/>
</dbReference>
<evidence type="ECO:0000313" key="4">
    <source>
        <dbReference type="Proteomes" id="UP000271227"/>
    </source>
</evidence>
<organism evidence="3 4">
    <name type="scientific">Eilatimonas milleporae</name>
    <dbReference type="NCBI Taxonomy" id="911205"/>
    <lineage>
        <taxon>Bacteria</taxon>
        <taxon>Pseudomonadati</taxon>
        <taxon>Pseudomonadota</taxon>
        <taxon>Alphaproteobacteria</taxon>
        <taxon>Kordiimonadales</taxon>
        <taxon>Kordiimonadaceae</taxon>
        <taxon>Eilatimonas</taxon>
    </lineage>
</organism>
<evidence type="ECO:0000259" key="2">
    <source>
        <dbReference type="Pfam" id="PF23639"/>
    </source>
</evidence>
<accession>A0A3M0BWK0</accession>
<feature type="domain" description="DUF7146" evidence="2">
    <location>
        <begin position="119"/>
        <end position="227"/>
    </location>
</feature>
<dbReference type="OrthoDB" id="9811157at2"/>
<dbReference type="InterPro" id="IPR034154">
    <property type="entry name" value="TOPRIM_DnaG/twinkle"/>
</dbReference>
<dbReference type="Proteomes" id="UP000271227">
    <property type="component" value="Unassembled WGS sequence"/>
</dbReference>
<proteinExistence type="predicted"/>
<comment type="caution">
    <text evidence="3">The sequence shown here is derived from an EMBL/GenBank/DDBJ whole genome shotgun (WGS) entry which is preliminary data.</text>
</comment>